<gene>
    <name evidence="2" type="ORF">EDM21_03715</name>
</gene>
<dbReference type="Gene3D" id="3.20.20.370">
    <property type="entry name" value="Glycoside hydrolase/deacetylase"/>
    <property type="match status" value="1"/>
</dbReference>
<dbReference type="Proteomes" id="UP000490800">
    <property type="component" value="Unassembled WGS sequence"/>
</dbReference>
<organism evidence="2 3">
    <name type="scientific">Paenibacillus lutrae</name>
    <dbReference type="NCBI Taxonomy" id="2078573"/>
    <lineage>
        <taxon>Bacteria</taxon>
        <taxon>Bacillati</taxon>
        <taxon>Bacillota</taxon>
        <taxon>Bacilli</taxon>
        <taxon>Bacillales</taxon>
        <taxon>Paenibacillaceae</taxon>
        <taxon>Paenibacillus</taxon>
    </lineage>
</organism>
<comment type="caution">
    <text evidence="2">The sequence shown here is derived from an EMBL/GenBank/DDBJ whole genome shotgun (WGS) entry which is preliminary data.</text>
</comment>
<dbReference type="OrthoDB" id="2649545at2"/>
<protein>
    <submittedName>
        <fullName evidence="2">Polysaccharide deacetylase family protein</fullName>
    </submittedName>
</protein>
<evidence type="ECO:0000313" key="3">
    <source>
        <dbReference type="Proteomes" id="UP000490800"/>
    </source>
</evidence>
<accession>A0A7X3FF92</accession>
<dbReference type="GO" id="GO:0016810">
    <property type="term" value="F:hydrolase activity, acting on carbon-nitrogen (but not peptide) bonds"/>
    <property type="evidence" value="ECO:0007669"/>
    <property type="project" value="InterPro"/>
</dbReference>
<dbReference type="PANTHER" id="PTHR10587">
    <property type="entry name" value="GLYCOSYL TRANSFERASE-RELATED"/>
    <property type="match status" value="1"/>
</dbReference>
<dbReference type="GO" id="GO:0005975">
    <property type="term" value="P:carbohydrate metabolic process"/>
    <property type="evidence" value="ECO:0007669"/>
    <property type="project" value="InterPro"/>
</dbReference>
<dbReference type="InterPro" id="IPR002509">
    <property type="entry name" value="NODB_dom"/>
</dbReference>
<dbReference type="InterPro" id="IPR050248">
    <property type="entry name" value="Polysacc_deacetylase_ArnD"/>
</dbReference>
<name>A0A7X3FF92_9BACL</name>
<evidence type="ECO:0000259" key="1">
    <source>
        <dbReference type="PROSITE" id="PS51677"/>
    </source>
</evidence>
<dbReference type="AlphaFoldDB" id="A0A7X3FF92"/>
<keyword evidence="3" id="KW-1185">Reference proteome</keyword>
<proteinExistence type="predicted"/>
<dbReference type="EMBL" id="RHLK01000002">
    <property type="protein sequence ID" value="MVO98650.1"/>
    <property type="molecule type" value="Genomic_DNA"/>
</dbReference>
<evidence type="ECO:0000313" key="2">
    <source>
        <dbReference type="EMBL" id="MVO98650.1"/>
    </source>
</evidence>
<reference evidence="2 3" key="1">
    <citation type="journal article" date="2019" name="Microorganisms">
        <title>Paenibacillus lutrae sp. nov., A Chitinolytic Species Isolated from A River Otter in Castril Natural Park, Granada, Spain.</title>
        <authorList>
            <person name="Rodriguez M."/>
            <person name="Reina J.C."/>
            <person name="Bejar V."/>
            <person name="Llamas I."/>
        </authorList>
    </citation>
    <scope>NUCLEOTIDE SEQUENCE [LARGE SCALE GENOMIC DNA]</scope>
    <source>
        <strain evidence="2 3">N10</strain>
    </source>
</reference>
<dbReference type="InterPro" id="IPR011330">
    <property type="entry name" value="Glyco_hydro/deAcase_b/a-brl"/>
</dbReference>
<dbReference type="SUPFAM" id="SSF88713">
    <property type="entry name" value="Glycoside hydrolase/deacetylase"/>
    <property type="match status" value="1"/>
</dbReference>
<sequence length="217" mass="25137">MITKNKRVEGVVFDFRSLDLVEPYACLTLDDGPDSRHTLTILELLRQNNSKATFFVVGEFVIKHPEIIKQMAEEGHEIGNHTFAHPDLRYLTPEQIKYEVEKTEHHIFEITGKKTVLFRPPYGKYTLETVDIIKKLGYEFVVWSHNLYVRDWELPGVDILVQRIMNNTVKGSVILLHDGGGHRNETIETIRIAVPQLIEQGLRFVTVSEMLNKRNTR</sequence>
<dbReference type="RefSeq" id="WP_157333046.1">
    <property type="nucleotide sequence ID" value="NZ_RHLK01000002.1"/>
</dbReference>
<feature type="domain" description="NodB homology" evidence="1">
    <location>
        <begin position="23"/>
        <end position="205"/>
    </location>
</feature>
<dbReference type="PROSITE" id="PS51677">
    <property type="entry name" value="NODB"/>
    <property type="match status" value="1"/>
</dbReference>
<dbReference type="Pfam" id="PF01522">
    <property type="entry name" value="Polysacc_deac_1"/>
    <property type="match status" value="1"/>
</dbReference>
<dbReference type="CDD" id="cd10917">
    <property type="entry name" value="CE4_NodB_like_6s_7s"/>
    <property type="match status" value="1"/>
</dbReference>